<dbReference type="SUPFAM" id="SSF81653">
    <property type="entry name" value="Calcium ATPase, transduction domain A"/>
    <property type="match status" value="1"/>
</dbReference>
<feature type="transmembrane region" description="Helical" evidence="11">
    <location>
        <begin position="38"/>
        <end position="56"/>
    </location>
</feature>
<evidence type="ECO:0000256" key="5">
    <source>
        <dbReference type="ARBA" id="ARBA00022967"/>
    </source>
</evidence>
<dbReference type="InterPro" id="IPR018303">
    <property type="entry name" value="ATPase_P-typ_P_site"/>
</dbReference>
<keyword evidence="13" id="KW-0378">Hydrolase</keyword>
<dbReference type="Gene3D" id="3.40.50.1000">
    <property type="entry name" value="HAD superfamily/HAD-like"/>
    <property type="match status" value="2"/>
</dbReference>
<comment type="catalytic activity">
    <reaction evidence="8">
        <text>ATP + H2O = ADP + phosphate + H(+)</text>
        <dbReference type="Rhea" id="RHEA:13065"/>
        <dbReference type="ChEBI" id="CHEBI:15377"/>
        <dbReference type="ChEBI" id="CHEBI:15378"/>
        <dbReference type="ChEBI" id="CHEBI:30616"/>
        <dbReference type="ChEBI" id="CHEBI:43474"/>
        <dbReference type="ChEBI" id="CHEBI:456216"/>
    </reaction>
</comment>
<evidence type="ECO:0000256" key="1">
    <source>
        <dbReference type="ARBA" id="ARBA00004651"/>
    </source>
</evidence>
<feature type="transmembrane region" description="Helical" evidence="11">
    <location>
        <begin position="12"/>
        <end position="32"/>
    </location>
</feature>
<dbReference type="Gene3D" id="3.30.70.100">
    <property type="match status" value="1"/>
</dbReference>
<dbReference type="SFLD" id="SFLDF00027">
    <property type="entry name" value="p-type_atpase"/>
    <property type="match status" value="1"/>
</dbReference>
<dbReference type="EMBL" id="ACFG01000037">
    <property type="protein sequence ID" value="EEH63233.1"/>
    <property type="molecule type" value="Genomic_DNA"/>
</dbReference>
<dbReference type="Pfam" id="PF00403">
    <property type="entry name" value="HMA"/>
    <property type="match status" value="1"/>
</dbReference>
<dbReference type="GO" id="GO:0016887">
    <property type="term" value="F:ATP hydrolysis activity"/>
    <property type="evidence" value="ECO:0007669"/>
    <property type="project" value="InterPro"/>
</dbReference>
<dbReference type="InterPro" id="IPR036163">
    <property type="entry name" value="HMA_dom_sf"/>
</dbReference>
<evidence type="ECO:0000256" key="11">
    <source>
        <dbReference type="SAM" id="Phobius"/>
    </source>
</evidence>
<comment type="caution">
    <text evidence="13">The sequence shown here is derived from an EMBL/GenBank/DDBJ whole genome shotgun (WGS) entry which is preliminary data.</text>
</comment>
<dbReference type="eggNOG" id="COG2217">
    <property type="taxonomic scope" value="Bacteria"/>
</dbReference>
<dbReference type="SFLD" id="SFLDG00002">
    <property type="entry name" value="C1.7:_P-type_atpase_like"/>
    <property type="match status" value="1"/>
</dbReference>
<dbReference type="PANTHER" id="PTHR43520:SF8">
    <property type="entry name" value="P-TYPE CU(+) TRANSPORTER"/>
    <property type="match status" value="1"/>
</dbReference>
<evidence type="ECO:0000256" key="8">
    <source>
        <dbReference type="ARBA" id="ARBA00049360"/>
    </source>
</evidence>
<sequence length="844" mass="87960">MSHQSTRISQLRIRLLVSAVLTLPVMLISMIPALQFPGWQWIMAGLALPVVSWGAWPFHKAAFQAGRHGGSTMDTLVSLGVIAAMGWSLWALFFTEAGTWGHVMHMTFLPQHASDAHPELYFETAAVVTTFLLAGRFAEAHTKAQAGDALRSLLELGAKQALRVDSAGNVTQVSAESLLVDDVVLVKAGEKIPADGVVIEGSAAVDTSLLTGESVPVFMSAGDAVTGGTINTDGLLQVRLTRVGAETTLARIGAMVTAAQLGKAPVQRLADKVSGVFVPVVLGISALTLLGWLLAGASTQAAFTAAVAVLVIACPCALGLATPTALLVGSGRAAQLGIVIKGPEILESTRQIDTILLDKTGTITAGEMRVTGGFLVSASGAVSGDLGELAFSEGVALAASVEAHSSHPIAAAVVDFASLTAEHNTPDAAEWLSQSSERNTPSSVFPTSVDFVNHAGFGASATVGSNRVFVGSPQFLQDLGFDFSAVAQNLSAGLSSGATVIAVGTVPLSVFPADKLDTPERNTPHLKQNPEKLPVETTESTSAESYAPQQVFELSLQGMTCASCVRRVERKLGKLPGVKAEVNLATETARVTLPAAEYSADGSELVETIVKAGYSAQVLSSTALENVENTPKPVSRAHDFWVEAPTILAAQQPENCQLRAVLFIADQVKPTSAQAISQLRELQIEPIMITGDNPQSARRVATEVGIETVFAQVLPEQKRDRIADLQAQDRVVAMVGDGVNDAAALAQAGVQGLGIAMGSGTDTAIEAADITLIGSDLASAPTAIRISRATLRVIKQNLFWAFAYNVAAIPLAVAGLLNPMIAGAAMACSSVLVVSNSLRLRRFK</sequence>
<evidence type="ECO:0000256" key="4">
    <source>
        <dbReference type="ARBA" id="ARBA00022723"/>
    </source>
</evidence>
<organism evidence="13 14">
    <name type="scientific">Gleimia coleocanis DSM 15436</name>
    <dbReference type="NCBI Taxonomy" id="525245"/>
    <lineage>
        <taxon>Bacteria</taxon>
        <taxon>Bacillati</taxon>
        <taxon>Actinomycetota</taxon>
        <taxon>Actinomycetes</taxon>
        <taxon>Actinomycetales</taxon>
        <taxon>Actinomycetaceae</taxon>
        <taxon>Gleimia</taxon>
    </lineage>
</organism>
<evidence type="ECO:0000256" key="6">
    <source>
        <dbReference type="ARBA" id="ARBA00022989"/>
    </source>
</evidence>
<keyword evidence="6 11" id="KW-1133">Transmembrane helix</keyword>
<dbReference type="Gene3D" id="3.40.1110.10">
    <property type="entry name" value="Calcium-transporting ATPase, cytoplasmic domain N"/>
    <property type="match status" value="1"/>
</dbReference>
<accession>C0W219</accession>
<dbReference type="InterPro" id="IPR059000">
    <property type="entry name" value="ATPase_P-type_domA"/>
</dbReference>
<dbReference type="HOGENOM" id="CLU_001771_0_3_11"/>
<dbReference type="SFLD" id="SFLDS00003">
    <property type="entry name" value="Haloacid_Dehalogenase"/>
    <property type="match status" value="1"/>
</dbReference>
<feature type="transmembrane region" description="Helical" evidence="11">
    <location>
        <begin position="820"/>
        <end position="838"/>
    </location>
</feature>
<dbReference type="SUPFAM" id="SSF81665">
    <property type="entry name" value="Calcium ATPase, transmembrane domain M"/>
    <property type="match status" value="1"/>
</dbReference>
<evidence type="ECO:0000256" key="3">
    <source>
        <dbReference type="ARBA" id="ARBA00022692"/>
    </source>
</evidence>
<evidence type="ECO:0000256" key="9">
    <source>
        <dbReference type="ARBA" id="ARBA00074171"/>
    </source>
</evidence>
<dbReference type="PROSITE" id="PS00154">
    <property type="entry name" value="ATPASE_E1_E2"/>
    <property type="match status" value="1"/>
</dbReference>
<protein>
    <recommendedName>
        <fullName evidence="9">Cation-transporting P-type ATPase B</fullName>
    </recommendedName>
</protein>
<dbReference type="InterPro" id="IPR044492">
    <property type="entry name" value="P_typ_ATPase_HD_dom"/>
</dbReference>
<evidence type="ECO:0000256" key="7">
    <source>
        <dbReference type="ARBA" id="ARBA00023136"/>
    </source>
</evidence>
<dbReference type="InterPro" id="IPR006121">
    <property type="entry name" value="HMA_dom"/>
</dbReference>
<feature type="transmembrane region" description="Helical" evidence="11">
    <location>
        <begin position="797"/>
        <end position="814"/>
    </location>
</feature>
<dbReference type="InterPro" id="IPR023214">
    <property type="entry name" value="HAD_sf"/>
</dbReference>
<feature type="transmembrane region" description="Helical" evidence="11">
    <location>
        <begin position="301"/>
        <end position="328"/>
    </location>
</feature>
<dbReference type="PROSITE" id="PS01047">
    <property type="entry name" value="HMA_1"/>
    <property type="match status" value="1"/>
</dbReference>
<dbReference type="InterPro" id="IPR023298">
    <property type="entry name" value="ATPase_P-typ_TM_dom_sf"/>
</dbReference>
<dbReference type="InterPro" id="IPR023299">
    <property type="entry name" value="ATPase_P-typ_cyto_dom_N"/>
</dbReference>
<dbReference type="AlphaFoldDB" id="C0W219"/>
<dbReference type="SUPFAM" id="SSF55008">
    <property type="entry name" value="HMA, heavy metal-associated domain"/>
    <property type="match status" value="1"/>
</dbReference>
<name>C0W219_9ACTO</name>
<feature type="transmembrane region" description="Helical" evidence="11">
    <location>
        <begin position="273"/>
        <end position="295"/>
    </location>
</feature>
<dbReference type="SUPFAM" id="SSF81660">
    <property type="entry name" value="Metal cation-transporting ATPase, ATP-binding domain N"/>
    <property type="match status" value="1"/>
</dbReference>
<reference evidence="13 14" key="1">
    <citation type="submission" date="2009-01" db="EMBL/GenBank/DDBJ databases">
        <authorList>
            <person name="Qin X."/>
            <person name="Bachman B."/>
            <person name="Battles P."/>
            <person name="Bell A."/>
            <person name="Bess C."/>
            <person name="Bickham C."/>
            <person name="Chaboub L."/>
            <person name="Chen D."/>
            <person name="Coyle M."/>
            <person name="Deiros D.R."/>
            <person name="Dinh H."/>
            <person name="Forbes L."/>
            <person name="Fowler G."/>
            <person name="Francisco L."/>
            <person name="Fu Q."/>
            <person name="Gubbala S."/>
            <person name="Hale W."/>
            <person name="Han Y."/>
            <person name="Hemphill L."/>
            <person name="Highlander S.K."/>
            <person name="Hirani K."/>
            <person name="Hogues M."/>
            <person name="Jackson L."/>
            <person name="Jakkamsetti A."/>
            <person name="Javaid M."/>
            <person name="Jiang H."/>
            <person name="Korchina V."/>
            <person name="Kovar C."/>
            <person name="Lara F."/>
            <person name="Lee S."/>
            <person name="Mata R."/>
            <person name="Mathew T."/>
            <person name="Moen C."/>
            <person name="Morales K."/>
            <person name="Munidasa M."/>
            <person name="Nazareth L."/>
            <person name="Ngo R."/>
            <person name="Nguyen L."/>
            <person name="Okwuonu G."/>
            <person name="Ongeri F."/>
            <person name="Patil S."/>
            <person name="Petrosino J."/>
            <person name="Pham C."/>
            <person name="Pham P."/>
            <person name="Pu L.-L."/>
            <person name="Puazo M."/>
            <person name="Raj R."/>
            <person name="Reid J."/>
            <person name="Rouhana J."/>
            <person name="Saada N."/>
            <person name="Shang Y."/>
            <person name="Simmons D."/>
            <person name="Thornton R."/>
            <person name="Warren J."/>
            <person name="Weissenberger G."/>
            <person name="Zhang J."/>
            <person name="Zhang L."/>
            <person name="Zhou C."/>
            <person name="Zhu D."/>
            <person name="Muzny D."/>
            <person name="Worley K."/>
            <person name="Gibbs R."/>
        </authorList>
    </citation>
    <scope>NUCLEOTIDE SEQUENCE [LARGE SCALE GENOMIC DNA]</scope>
    <source>
        <strain evidence="13 14">DSM 15436</strain>
    </source>
</reference>
<proteinExistence type="inferred from homology"/>
<dbReference type="PANTHER" id="PTHR43520">
    <property type="entry name" value="ATP7, ISOFORM B"/>
    <property type="match status" value="1"/>
</dbReference>
<feature type="compositionally biased region" description="Basic and acidic residues" evidence="10">
    <location>
        <begin position="514"/>
        <end position="534"/>
    </location>
</feature>
<dbReference type="GO" id="GO:0055070">
    <property type="term" value="P:copper ion homeostasis"/>
    <property type="evidence" value="ECO:0007669"/>
    <property type="project" value="TreeGrafter"/>
</dbReference>
<dbReference type="GO" id="GO:0005507">
    <property type="term" value="F:copper ion binding"/>
    <property type="evidence" value="ECO:0007669"/>
    <property type="project" value="TreeGrafter"/>
</dbReference>
<dbReference type="Pfam" id="PF00122">
    <property type="entry name" value="E1-E2_ATPase"/>
    <property type="match status" value="1"/>
</dbReference>
<dbReference type="NCBIfam" id="TIGR01494">
    <property type="entry name" value="ATPase_P-type"/>
    <property type="match status" value="2"/>
</dbReference>
<dbReference type="FunFam" id="2.70.150.10:FF:000002">
    <property type="entry name" value="Copper-transporting ATPase 1, putative"/>
    <property type="match status" value="1"/>
</dbReference>
<dbReference type="GO" id="GO:0043682">
    <property type="term" value="F:P-type divalent copper transporter activity"/>
    <property type="evidence" value="ECO:0007669"/>
    <property type="project" value="TreeGrafter"/>
</dbReference>
<keyword evidence="5" id="KW-1278">Translocase</keyword>
<keyword evidence="3 11" id="KW-0812">Transmembrane</keyword>
<keyword evidence="14" id="KW-1185">Reference proteome</keyword>
<dbReference type="SUPFAM" id="SSF56784">
    <property type="entry name" value="HAD-like"/>
    <property type="match status" value="1"/>
</dbReference>
<evidence type="ECO:0000313" key="14">
    <source>
        <dbReference type="Proteomes" id="UP000010301"/>
    </source>
</evidence>
<dbReference type="GO" id="GO:0005524">
    <property type="term" value="F:ATP binding"/>
    <property type="evidence" value="ECO:0007669"/>
    <property type="project" value="InterPro"/>
</dbReference>
<dbReference type="PRINTS" id="PR00119">
    <property type="entry name" value="CATATPASE"/>
</dbReference>
<dbReference type="STRING" id="525245.HMPREF0044_1472"/>
<dbReference type="InterPro" id="IPR001757">
    <property type="entry name" value="P_typ_ATPase"/>
</dbReference>
<keyword evidence="4" id="KW-0479">Metal-binding</keyword>
<dbReference type="Proteomes" id="UP000010301">
    <property type="component" value="Unassembled WGS sequence"/>
</dbReference>
<feature type="transmembrane region" description="Helical" evidence="11">
    <location>
        <begin position="120"/>
        <end position="138"/>
    </location>
</feature>
<dbReference type="CDD" id="cd00371">
    <property type="entry name" value="HMA"/>
    <property type="match status" value="1"/>
</dbReference>
<gene>
    <name evidence="13" type="ORF">HMPREF0044_1472</name>
</gene>
<dbReference type="CDD" id="cd02094">
    <property type="entry name" value="P-type_ATPase_Cu-like"/>
    <property type="match status" value="1"/>
</dbReference>
<dbReference type="PROSITE" id="PS50846">
    <property type="entry name" value="HMA_2"/>
    <property type="match status" value="1"/>
</dbReference>
<dbReference type="Pfam" id="PF00702">
    <property type="entry name" value="Hydrolase"/>
    <property type="match status" value="1"/>
</dbReference>
<feature type="domain" description="HMA" evidence="12">
    <location>
        <begin position="550"/>
        <end position="617"/>
    </location>
</feature>
<feature type="transmembrane region" description="Helical" evidence="11">
    <location>
        <begin position="76"/>
        <end position="100"/>
    </location>
</feature>
<comment type="subcellular location">
    <subcellularLocation>
        <location evidence="1">Cell membrane</location>
        <topology evidence="1">Multi-pass membrane protein</topology>
    </subcellularLocation>
</comment>
<evidence type="ECO:0000256" key="10">
    <source>
        <dbReference type="SAM" id="MobiDB-lite"/>
    </source>
</evidence>
<dbReference type="RefSeq" id="WP_006546931.1">
    <property type="nucleotide sequence ID" value="NZ_DS999544.1"/>
</dbReference>
<dbReference type="InterPro" id="IPR008250">
    <property type="entry name" value="ATPase_P-typ_transduc_dom_A_sf"/>
</dbReference>
<evidence type="ECO:0000256" key="2">
    <source>
        <dbReference type="ARBA" id="ARBA00006024"/>
    </source>
</evidence>
<keyword evidence="7 11" id="KW-0472">Membrane</keyword>
<dbReference type="InterPro" id="IPR036412">
    <property type="entry name" value="HAD-like_sf"/>
</dbReference>
<dbReference type="FunFam" id="3.30.70.100:FF:000005">
    <property type="entry name" value="Copper-exporting P-type ATPase A"/>
    <property type="match status" value="1"/>
</dbReference>
<comment type="similarity">
    <text evidence="2">Belongs to the cation transport ATPase (P-type) (TC 3.A.3) family. Type IB subfamily.</text>
</comment>
<evidence type="ECO:0000313" key="13">
    <source>
        <dbReference type="EMBL" id="EEH63233.1"/>
    </source>
</evidence>
<dbReference type="InterPro" id="IPR017969">
    <property type="entry name" value="Heavy-metal-associated_CS"/>
</dbReference>
<dbReference type="GO" id="GO:0005886">
    <property type="term" value="C:plasma membrane"/>
    <property type="evidence" value="ECO:0007669"/>
    <property type="project" value="UniProtKB-SubCell"/>
</dbReference>
<evidence type="ECO:0000259" key="12">
    <source>
        <dbReference type="PROSITE" id="PS50846"/>
    </source>
</evidence>
<feature type="region of interest" description="Disordered" evidence="10">
    <location>
        <begin position="514"/>
        <end position="542"/>
    </location>
</feature>
<dbReference type="Gene3D" id="2.70.150.10">
    <property type="entry name" value="Calcium-transporting ATPase, cytoplasmic transduction domain A"/>
    <property type="match status" value="1"/>
</dbReference>